<dbReference type="InterPro" id="IPR032299">
    <property type="entry name" value="DUF4843"/>
</dbReference>
<evidence type="ECO:0000313" key="2">
    <source>
        <dbReference type="Proteomes" id="UP000321362"/>
    </source>
</evidence>
<dbReference type="Pfam" id="PF16132">
    <property type="entry name" value="DUF4843"/>
    <property type="match status" value="1"/>
</dbReference>
<dbReference type="AlphaFoldDB" id="A0A5B8W1M5"/>
<sequence length="304" mass="34757">MVCLCSRCHKMNRLTEPTKKTDMKRKLIFAFLICAALASCKKETLITYNAPGGKDNIYLGYANTDSVVYSFAYNPTLNQDTVWVPVKISGNRVNHPRSFVLSVDAANSSAVRTLHYQPLKPSYIMPADSGTIHVPVIILNTDTGLVNYSVKLALQVSGGTDFSSNLPLDIRSKQIVFSNRLEEPVWWPYWGQLGGYSRVKHQLFLISSGTTDLVQLDPQVDPNYFLYIPRDLYYINNMHEFLIDPFNWIKQNPSKGFVLTPRNDNTGDYDFYNQAAPNKKFWLKYFPTVKQLIFMDENKNQILI</sequence>
<dbReference type="KEGG" id="mgk:FSB76_18170"/>
<evidence type="ECO:0000313" key="1">
    <source>
        <dbReference type="EMBL" id="QEC77774.1"/>
    </source>
</evidence>
<protein>
    <submittedName>
        <fullName evidence="1">DUF4843 domain-containing protein</fullName>
    </submittedName>
</protein>
<dbReference type="Proteomes" id="UP000321362">
    <property type="component" value="Chromosome"/>
</dbReference>
<organism evidence="1 2">
    <name type="scientific">Mucilaginibacter ginsenosidivorax</name>
    <dbReference type="NCBI Taxonomy" id="862126"/>
    <lineage>
        <taxon>Bacteria</taxon>
        <taxon>Pseudomonadati</taxon>
        <taxon>Bacteroidota</taxon>
        <taxon>Sphingobacteriia</taxon>
        <taxon>Sphingobacteriales</taxon>
        <taxon>Sphingobacteriaceae</taxon>
        <taxon>Mucilaginibacter</taxon>
    </lineage>
</organism>
<keyword evidence="2" id="KW-1185">Reference proteome</keyword>
<name>A0A5B8W1M5_9SPHI</name>
<dbReference type="EMBL" id="CP042437">
    <property type="protein sequence ID" value="QEC77774.1"/>
    <property type="molecule type" value="Genomic_DNA"/>
</dbReference>
<accession>A0A5B8W1M5</accession>
<reference evidence="1 2" key="1">
    <citation type="journal article" date="2013" name="J. Microbiol.">
        <title>Mucilaginibacter ginsenosidivorax sp. nov., with ginsenoside converting activity isolated from sediment.</title>
        <authorList>
            <person name="Kim J.K."/>
            <person name="Choi T.E."/>
            <person name="Liu Q.M."/>
            <person name="Park H.Y."/>
            <person name="Yi T.H."/>
            <person name="Yoon M.H."/>
            <person name="Kim S.C."/>
            <person name="Im W.T."/>
        </authorList>
    </citation>
    <scope>NUCLEOTIDE SEQUENCE [LARGE SCALE GENOMIC DNA]</scope>
    <source>
        <strain evidence="1 2">KHI28</strain>
    </source>
</reference>
<gene>
    <name evidence="1" type="ORF">FSB76_18170</name>
</gene>
<proteinExistence type="predicted"/>